<accession>A0ABT2WYU0</accession>
<dbReference type="EMBL" id="JAOVQO010000001">
    <property type="protein sequence ID" value="MCU9846590.1"/>
    <property type="molecule type" value="Genomic_DNA"/>
</dbReference>
<dbReference type="InterPro" id="IPR003740">
    <property type="entry name" value="YitT"/>
</dbReference>
<proteinExistence type="predicted"/>
<gene>
    <name evidence="7" type="ORF">OEZ60_01040</name>
</gene>
<evidence type="ECO:0000313" key="7">
    <source>
        <dbReference type="EMBL" id="MCU9846590.1"/>
    </source>
</evidence>
<feature type="transmembrane region" description="Helical" evidence="6">
    <location>
        <begin position="78"/>
        <end position="96"/>
    </location>
</feature>
<dbReference type="InterPro" id="IPR051461">
    <property type="entry name" value="UPF0750_membrane"/>
</dbReference>
<comment type="caution">
    <text evidence="7">The sequence shown here is derived from an EMBL/GenBank/DDBJ whole genome shotgun (WGS) entry which is preliminary data.</text>
</comment>
<name>A0ABT2WYU0_9RHOB</name>
<keyword evidence="4 6" id="KW-1133">Transmembrane helix</keyword>
<organism evidence="7 8">
    <name type="scientific">Albidovulum salinarum</name>
    <dbReference type="NCBI Taxonomy" id="2984153"/>
    <lineage>
        <taxon>Bacteria</taxon>
        <taxon>Pseudomonadati</taxon>
        <taxon>Pseudomonadota</taxon>
        <taxon>Alphaproteobacteria</taxon>
        <taxon>Rhodobacterales</taxon>
        <taxon>Paracoccaceae</taxon>
        <taxon>Albidovulum</taxon>
    </lineage>
</organism>
<evidence type="ECO:0000256" key="4">
    <source>
        <dbReference type="ARBA" id="ARBA00022989"/>
    </source>
</evidence>
<dbReference type="Pfam" id="PF02588">
    <property type="entry name" value="YitT_membrane"/>
    <property type="match status" value="1"/>
</dbReference>
<keyword evidence="8" id="KW-1185">Reference proteome</keyword>
<dbReference type="Proteomes" id="UP001209535">
    <property type="component" value="Unassembled WGS sequence"/>
</dbReference>
<feature type="transmembrane region" description="Helical" evidence="6">
    <location>
        <begin position="16"/>
        <end position="35"/>
    </location>
</feature>
<dbReference type="PANTHER" id="PTHR33545">
    <property type="entry name" value="UPF0750 MEMBRANE PROTEIN YITT-RELATED"/>
    <property type="match status" value="1"/>
</dbReference>
<reference evidence="7 8" key="1">
    <citation type="submission" date="2022-10" db="EMBL/GenBank/DDBJ databases">
        <title>Defluviimonas sp. nov., isolated from ocean surface sediments.</title>
        <authorList>
            <person name="He W."/>
            <person name="Wang L."/>
            <person name="Zhang D.-F."/>
        </authorList>
    </citation>
    <scope>NUCLEOTIDE SEQUENCE [LARGE SCALE GENOMIC DNA]</scope>
    <source>
        <strain evidence="7 8">WL0024</strain>
    </source>
</reference>
<evidence type="ECO:0000256" key="6">
    <source>
        <dbReference type="SAM" id="Phobius"/>
    </source>
</evidence>
<evidence type="ECO:0000256" key="1">
    <source>
        <dbReference type="ARBA" id="ARBA00004651"/>
    </source>
</evidence>
<keyword evidence="5 6" id="KW-0472">Membrane</keyword>
<evidence type="ECO:0000313" key="8">
    <source>
        <dbReference type="Proteomes" id="UP001209535"/>
    </source>
</evidence>
<feature type="transmembrane region" description="Helical" evidence="6">
    <location>
        <begin position="41"/>
        <end position="66"/>
    </location>
</feature>
<comment type="subcellular location">
    <subcellularLocation>
        <location evidence="1">Cell membrane</location>
        <topology evidence="1">Multi-pass membrane protein</topology>
    </subcellularLocation>
</comment>
<sequence length="200" mass="20960">MTDSTHHSAIDDAQGILFGAGMAAFGITILTHLGLVTGQTAGLAVLISYATGWGFGPVFFAINLPFYWLGYRRMGGRFVVKTFVAVALMSGLAMVLPRWLSFAALDPVLGAVLFGAISGAALLALFRHGASLGGVGIVALYLQDRTGFRAGWTQLAFDVCVFAAALTLRDAGTVAISALGALVVNLVIAVNHRRDRYIAA</sequence>
<keyword evidence="2" id="KW-1003">Cell membrane</keyword>
<dbReference type="PANTHER" id="PTHR33545:SF5">
    <property type="entry name" value="UPF0750 MEMBRANE PROTEIN YITT"/>
    <property type="match status" value="1"/>
</dbReference>
<protein>
    <submittedName>
        <fullName evidence="7">YitT family protein</fullName>
    </submittedName>
</protein>
<dbReference type="RefSeq" id="WP_263332328.1">
    <property type="nucleotide sequence ID" value="NZ_JAOVQO010000001.1"/>
</dbReference>
<evidence type="ECO:0000256" key="3">
    <source>
        <dbReference type="ARBA" id="ARBA00022692"/>
    </source>
</evidence>
<keyword evidence="3 6" id="KW-0812">Transmembrane</keyword>
<evidence type="ECO:0000256" key="5">
    <source>
        <dbReference type="ARBA" id="ARBA00023136"/>
    </source>
</evidence>
<evidence type="ECO:0000256" key="2">
    <source>
        <dbReference type="ARBA" id="ARBA00022475"/>
    </source>
</evidence>
<feature type="transmembrane region" description="Helical" evidence="6">
    <location>
        <begin position="172"/>
        <end position="190"/>
    </location>
</feature>
<feature type="transmembrane region" description="Helical" evidence="6">
    <location>
        <begin position="108"/>
        <end position="126"/>
    </location>
</feature>